<organism evidence="1 2">
    <name type="scientific">Seiridium unicorne</name>
    <dbReference type="NCBI Taxonomy" id="138068"/>
    <lineage>
        <taxon>Eukaryota</taxon>
        <taxon>Fungi</taxon>
        <taxon>Dikarya</taxon>
        <taxon>Ascomycota</taxon>
        <taxon>Pezizomycotina</taxon>
        <taxon>Sordariomycetes</taxon>
        <taxon>Xylariomycetidae</taxon>
        <taxon>Amphisphaeriales</taxon>
        <taxon>Sporocadaceae</taxon>
        <taxon>Seiridium</taxon>
    </lineage>
</organism>
<evidence type="ECO:0000313" key="1">
    <source>
        <dbReference type="EMBL" id="KAK9415399.1"/>
    </source>
</evidence>
<protein>
    <submittedName>
        <fullName evidence="1">Uncharacterized protein</fullName>
    </submittedName>
</protein>
<sequence>MAIDITHERNFIQGILIENVAKELGPQWPSNRQWVQSKDSFSKILEAEGMVVERIELLDNMASQPVLEFGVEAADQQLEFISKSPFVLNVQWADEELERARQLFRREWEGIAEDGKVKIIDALYLYLARKV</sequence>
<reference evidence="1 2" key="1">
    <citation type="journal article" date="2024" name="J. Plant Pathol.">
        <title>Sequence and assembly of the genome of Seiridium unicorne, isolate CBS 538.82, causal agent of cypress canker disease.</title>
        <authorList>
            <person name="Scali E."/>
            <person name="Rocca G.D."/>
            <person name="Danti R."/>
            <person name="Garbelotto M."/>
            <person name="Barberini S."/>
            <person name="Baroncelli R."/>
            <person name="Emiliani G."/>
        </authorList>
    </citation>
    <scope>NUCLEOTIDE SEQUENCE [LARGE SCALE GENOMIC DNA]</scope>
    <source>
        <strain evidence="1 2">BM-138-508</strain>
    </source>
</reference>
<gene>
    <name evidence="1" type="ORF">SUNI508_10589</name>
</gene>
<keyword evidence="2" id="KW-1185">Reference proteome</keyword>
<proteinExistence type="predicted"/>
<evidence type="ECO:0000313" key="2">
    <source>
        <dbReference type="Proteomes" id="UP001408356"/>
    </source>
</evidence>
<dbReference type="Proteomes" id="UP001408356">
    <property type="component" value="Unassembled WGS sequence"/>
</dbReference>
<dbReference type="EMBL" id="JARVKF010000417">
    <property type="protein sequence ID" value="KAK9415399.1"/>
    <property type="molecule type" value="Genomic_DNA"/>
</dbReference>
<accession>A0ABR2UL89</accession>
<name>A0ABR2UL89_9PEZI</name>
<comment type="caution">
    <text evidence="1">The sequence shown here is derived from an EMBL/GenBank/DDBJ whole genome shotgun (WGS) entry which is preliminary data.</text>
</comment>